<feature type="region of interest" description="Disordered" evidence="1">
    <location>
        <begin position="1"/>
        <end position="60"/>
    </location>
</feature>
<dbReference type="Proteomes" id="UP001500897">
    <property type="component" value="Unassembled WGS sequence"/>
</dbReference>
<reference evidence="3" key="1">
    <citation type="journal article" date="2019" name="Int. J. Syst. Evol. Microbiol.">
        <title>The Global Catalogue of Microorganisms (GCM) 10K type strain sequencing project: providing services to taxonomists for standard genome sequencing and annotation.</title>
        <authorList>
            <consortium name="The Broad Institute Genomics Platform"/>
            <consortium name="The Broad Institute Genome Sequencing Center for Infectious Disease"/>
            <person name="Wu L."/>
            <person name="Ma J."/>
        </authorList>
    </citation>
    <scope>NUCLEOTIDE SEQUENCE [LARGE SCALE GENOMIC DNA]</scope>
    <source>
        <strain evidence="3">JCM 14559</strain>
    </source>
</reference>
<feature type="compositionally biased region" description="Low complexity" evidence="1">
    <location>
        <begin position="27"/>
        <end position="37"/>
    </location>
</feature>
<feature type="region of interest" description="Disordered" evidence="1">
    <location>
        <begin position="73"/>
        <end position="139"/>
    </location>
</feature>
<evidence type="ECO:0000313" key="2">
    <source>
        <dbReference type="EMBL" id="GAA2109033.1"/>
    </source>
</evidence>
<evidence type="ECO:0000313" key="3">
    <source>
        <dbReference type="Proteomes" id="UP001500897"/>
    </source>
</evidence>
<evidence type="ECO:0000256" key="1">
    <source>
        <dbReference type="SAM" id="MobiDB-lite"/>
    </source>
</evidence>
<keyword evidence="3" id="KW-1185">Reference proteome</keyword>
<protein>
    <submittedName>
        <fullName evidence="2">Uncharacterized protein</fullName>
    </submittedName>
</protein>
<name>A0ABP5J0T3_9ACTN</name>
<accession>A0ABP5J0T3</accession>
<organism evidence="2 3">
    <name type="scientific">Kitasatospora saccharophila</name>
    <dbReference type="NCBI Taxonomy" id="407973"/>
    <lineage>
        <taxon>Bacteria</taxon>
        <taxon>Bacillati</taxon>
        <taxon>Actinomycetota</taxon>
        <taxon>Actinomycetes</taxon>
        <taxon>Kitasatosporales</taxon>
        <taxon>Streptomycetaceae</taxon>
        <taxon>Kitasatospora</taxon>
    </lineage>
</organism>
<comment type="caution">
    <text evidence="2">The sequence shown here is derived from an EMBL/GenBank/DDBJ whole genome shotgun (WGS) entry which is preliminary data.</text>
</comment>
<feature type="compositionally biased region" description="Low complexity" evidence="1">
    <location>
        <begin position="90"/>
        <end position="100"/>
    </location>
</feature>
<gene>
    <name evidence="2" type="ORF">GCM10009759_49350</name>
</gene>
<proteinExistence type="predicted"/>
<sequence length="139" mass="14231">MADAVLPVLPGAGASSFDPLTSENTRPRPSGHPSGPRAALPITASLAGARSAPPGYGSWRRPEVADAVLPVLPEGEASSFDPLTTENTRPRPSGHPSGPRAALPITASLAGARSAPTGYGGREWRMSSCRGAGRPRSTR</sequence>
<dbReference type="EMBL" id="BAAANS010000036">
    <property type="protein sequence ID" value="GAA2109033.1"/>
    <property type="molecule type" value="Genomic_DNA"/>
</dbReference>